<comment type="caution">
    <text evidence="1">The sequence shown here is derived from an EMBL/GenBank/DDBJ whole genome shotgun (WGS) entry which is preliminary data.</text>
</comment>
<accession>A0A8S1WPX0</accession>
<organism evidence="1 2">
    <name type="scientific">Paramecium pentaurelia</name>
    <dbReference type="NCBI Taxonomy" id="43138"/>
    <lineage>
        <taxon>Eukaryota</taxon>
        <taxon>Sar</taxon>
        <taxon>Alveolata</taxon>
        <taxon>Ciliophora</taxon>
        <taxon>Intramacronucleata</taxon>
        <taxon>Oligohymenophorea</taxon>
        <taxon>Peniculida</taxon>
        <taxon>Parameciidae</taxon>
        <taxon>Paramecium</taxon>
    </lineage>
</organism>
<dbReference type="OrthoDB" id="10460448at2759"/>
<protein>
    <submittedName>
        <fullName evidence="1">Uncharacterized protein</fullName>
    </submittedName>
</protein>
<sequence>MNNWIVLIKFEYEHQYLVQLIMILNFTGVKMGEQEKEGRLISISNNQQTKLVLRLHECSVQMNVGLFNDKQNFCQIQLYKYIDKVSNGRMKLNQGGKKILILSHYIFSIK</sequence>
<evidence type="ECO:0000313" key="1">
    <source>
        <dbReference type="EMBL" id="CAD8191272.1"/>
    </source>
</evidence>
<keyword evidence="2" id="KW-1185">Reference proteome</keyword>
<name>A0A8S1WPX0_9CILI</name>
<dbReference type="Proteomes" id="UP000689195">
    <property type="component" value="Unassembled WGS sequence"/>
</dbReference>
<dbReference type="EMBL" id="CAJJDO010000098">
    <property type="protein sequence ID" value="CAD8191272.1"/>
    <property type="molecule type" value="Genomic_DNA"/>
</dbReference>
<gene>
    <name evidence="1" type="ORF">PPENT_87.1.T0980168</name>
</gene>
<evidence type="ECO:0000313" key="2">
    <source>
        <dbReference type="Proteomes" id="UP000689195"/>
    </source>
</evidence>
<proteinExistence type="predicted"/>
<reference evidence="1" key="1">
    <citation type="submission" date="2021-01" db="EMBL/GenBank/DDBJ databases">
        <authorList>
            <consortium name="Genoscope - CEA"/>
            <person name="William W."/>
        </authorList>
    </citation>
    <scope>NUCLEOTIDE SEQUENCE</scope>
</reference>
<dbReference type="AlphaFoldDB" id="A0A8S1WPX0"/>